<accession>A0A9X1W2L4</accession>
<keyword evidence="2" id="KW-1185">Reference proteome</keyword>
<dbReference type="RefSeq" id="WP_243307899.1">
    <property type="nucleotide sequence ID" value="NZ_JALGBI010000002.1"/>
</dbReference>
<protein>
    <submittedName>
        <fullName evidence="1">Uncharacterized protein</fullName>
    </submittedName>
</protein>
<reference evidence="1" key="1">
    <citation type="submission" date="2022-03" db="EMBL/GenBank/DDBJ databases">
        <authorList>
            <person name="Woo C.Y."/>
        </authorList>
    </citation>
    <scope>NUCLEOTIDE SEQUENCE</scope>
    <source>
        <strain evidence="1">CYS-02</strain>
    </source>
</reference>
<sequence length="213" mass="22670">MVSCLTLLNSTHVLAGHVEGLNHTLCGLAIAEADTQPGLIASVPGAATCQRCQSMLHVGAMSHVAQERPLDTRTLVKRLIDRLNANDSTHLEKMLDGPLLGALSSQRLGRLHELFPGWHATVDELIAEEGSAVLRYQVSCSDAFGLLGCIGPSVKTGQAVVLRLANHRITDACPIVDDFAFWSGLAKTSDAACAHCTSNFNSAKGSSRDNHYS</sequence>
<comment type="caution">
    <text evidence="1">The sequence shown here is derived from an EMBL/GenBank/DDBJ whole genome shotgun (WGS) entry which is preliminary data.</text>
</comment>
<dbReference type="Proteomes" id="UP001139447">
    <property type="component" value="Unassembled WGS sequence"/>
</dbReference>
<dbReference type="Gene3D" id="3.10.450.50">
    <property type="match status" value="1"/>
</dbReference>
<proteinExistence type="predicted"/>
<dbReference type="EMBL" id="JALGBI010000002">
    <property type="protein sequence ID" value="MCJ0764918.1"/>
    <property type="molecule type" value="Genomic_DNA"/>
</dbReference>
<organism evidence="1 2">
    <name type="scientific">Variovorax terrae</name>
    <dbReference type="NCBI Taxonomy" id="2923278"/>
    <lineage>
        <taxon>Bacteria</taxon>
        <taxon>Pseudomonadati</taxon>
        <taxon>Pseudomonadota</taxon>
        <taxon>Betaproteobacteria</taxon>
        <taxon>Burkholderiales</taxon>
        <taxon>Comamonadaceae</taxon>
        <taxon>Variovorax</taxon>
    </lineage>
</organism>
<evidence type="ECO:0000313" key="1">
    <source>
        <dbReference type="EMBL" id="MCJ0764918.1"/>
    </source>
</evidence>
<gene>
    <name evidence="1" type="ORF">MMF98_17010</name>
</gene>
<dbReference type="AlphaFoldDB" id="A0A9X1W2L4"/>
<name>A0A9X1W2L4_9BURK</name>
<evidence type="ECO:0000313" key="2">
    <source>
        <dbReference type="Proteomes" id="UP001139447"/>
    </source>
</evidence>